<organism evidence="2 3">
    <name type="scientific">Guyanagaster necrorhizus</name>
    <dbReference type="NCBI Taxonomy" id="856835"/>
    <lineage>
        <taxon>Eukaryota</taxon>
        <taxon>Fungi</taxon>
        <taxon>Dikarya</taxon>
        <taxon>Basidiomycota</taxon>
        <taxon>Agaricomycotina</taxon>
        <taxon>Agaricomycetes</taxon>
        <taxon>Agaricomycetidae</taxon>
        <taxon>Agaricales</taxon>
        <taxon>Marasmiineae</taxon>
        <taxon>Physalacriaceae</taxon>
        <taxon>Guyanagaster</taxon>
    </lineage>
</organism>
<comment type="caution">
    <text evidence="2">The sequence shown here is derived from an EMBL/GenBank/DDBJ whole genome shotgun (WGS) entry which is preliminary data.</text>
</comment>
<keyword evidence="3" id="KW-1185">Reference proteome</keyword>
<dbReference type="GeneID" id="66110468"/>
<sequence length="102" mass="11615">METGPDLSLATIRIHQTFSVRYSCMDTMQFCAPQPYSSLEISCSDATELISLYGTACGSRNQQTMSEEPSREEHDTQPQLRHRIFPSLSQQWKRASLPDTKE</sequence>
<reference evidence="2" key="1">
    <citation type="submission" date="2020-11" db="EMBL/GenBank/DDBJ databases">
        <title>Adaptations for nitrogen fixation in a non-lichenized fungal sporocarp promotes dispersal by wood-feeding termites.</title>
        <authorList>
            <consortium name="DOE Joint Genome Institute"/>
            <person name="Koch R.A."/>
            <person name="Yoon G."/>
            <person name="Arayal U."/>
            <person name="Lail K."/>
            <person name="Amirebrahimi M."/>
            <person name="Labutti K."/>
            <person name="Lipzen A."/>
            <person name="Riley R."/>
            <person name="Barry K."/>
            <person name="Henrissat B."/>
            <person name="Grigoriev I.V."/>
            <person name="Herr J.R."/>
            <person name="Aime M.C."/>
        </authorList>
    </citation>
    <scope>NUCLEOTIDE SEQUENCE</scope>
    <source>
        <strain evidence="2">MCA 3950</strain>
    </source>
</reference>
<accession>A0A9P7VUI1</accession>
<dbReference type="RefSeq" id="XP_043040465.1">
    <property type="nucleotide sequence ID" value="XM_043188171.1"/>
</dbReference>
<evidence type="ECO:0000256" key="1">
    <source>
        <dbReference type="SAM" id="MobiDB-lite"/>
    </source>
</evidence>
<dbReference type="AlphaFoldDB" id="A0A9P7VUI1"/>
<feature type="region of interest" description="Disordered" evidence="1">
    <location>
        <begin position="60"/>
        <end position="83"/>
    </location>
</feature>
<proteinExistence type="predicted"/>
<protein>
    <submittedName>
        <fullName evidence="2">Uncharacterized protein</fullName>
    </submittedName>
</protein>
<dbReference type="EMBL" id="MU250533">
    <property type="protein sequence ID" value="KAG7446965.1"/>
    <property type="molecule type" value="Genomic_DNA"/>
</dbReference>
<evidence type="ECO:0000313" key="3">
    <source>
        <dbReference type="Proteomes" id="UP000812287"/>
    </source>
</evidence>
<name>A0A9P7VUI1_9AGAR</name>
<dbReference type="Proteomes" id="UP000812287">
    <property type="component" value="Unassembled WGS sequence"/>
</dbReference>
<evidence type="ECO:0000313" key="2">
    <source>
        <dbReference type="EMBL" id="KAG7446965.1"/>
    </source>
</evidence>
<gene>
    <name evidence="2" type="ORF">BT62DRAFT_95124</name>
</gene>